<protein>
    <recommendedName>
        <fullName evidence="3">Integrase catalytic domain-containing protein</fullName>
    </recommendedName>
</protein>
<dbReference type="Gene3D" id="3.30.420.10">
    <property type="entry name" value="Ribonuclease H-like superfamily/Ribonuclease H"/>
    <property type="match status" value="1"/>
</dbReference>
<reference evidence="1" key="1">
    <citation type="submission" date="2023-08" db="EMBL/GenBank/DDBJ databases">
        <title>A de novo genome assembly of Solanum verrucosum Schlechtendal, a Mexican diploid species geographically isolated from the other diploid A-genome species in potato relatives.</title>
        <authorList>
            <person name="Hosaka K."/>
        </authorList>
    </citation>
    <scope>NUCLEOTIDE SEQUENCE</scope>
    <source>
        <tissue evidence="1">Young leaves</tissue>
    </source>
</reference>
<dbReference type="EMBL" id="CP133616">
    <property type="protein sequence ID" value="WMV30285.1"/>
    <property type="molecule type" value="Genomic_DNA"/>
</dbReference>
<proteinExistence type="predicted"/>
<keyword evidence="2" id="KW-1185">Reference proteome</keyword>
<dbReference type="SUPFAM" id="SSF53098">
    <property type="entry name" value="Ribonuclease H-like"/>
    <property type="match status" value="1"/>
</dbReference>
<sequence>MDIPIWKWEAINVDFFTGLPFTLKRHDSIWVIIARLTKLTHFLPVKSNNIAEEYAKIYIKEVTDGKAEHTIQTLKDRLRTCILDFKGNWDDHMPLKEFSYNNSYHSSIGIVPFEALYGRRCRSPIGLFGVGETKI</sequence>
<evidence type="ECO:0000313" key="2">
    <source>
        <dbReference type="Proteomes" id="UP001234989"/>
    </source>
</evidence>
<dbReference type="InterPro" id="IPR012337">
    <property type="entry name" value="RNaseH-like_sf"/>
</dbReference>
<evidence type="ECO:0000313" key="1">
    <source>
        <dbReference type="EMBL" id="WMV30285.1"/>
    </source>
</evidence>
<evidence type="ECO:0008006" key="3">
    <source>
        <dbReference type="Google" id="ProtNLM"/>
    </source>
</evidence>
<dbReference type="GO" id="GO:0003676">
    <property type="term" value="F:nucleic acid binding"/>
    <property type="evidence" value="ECO:0007669"/>
    <property type="project" value="InterPro"/>
</dbReference>
<dbReference type="AlphaFoldDB" id="A0AAF0R083"/>
<dbReference type="PANTHER" id="PTHR45835:SF91">
    <property type="entry name" value="RETROTRANSPOSON, TY3-GYPSY SUBCLASS-LIKE PROTEIN"/>
    <property type="match status" value="1"/>
</dbReference>
<dbReference type="PANTHER" id="PTHR45835">
    <property type="entry name" value="YALI0A06105P"/>
    <property type="match status" value="1"/>
</dbReference>
<accession>A0AAF0R083</accession>
<dbReference type="InterPro" id="IPR036397">
    <property type="entry name" value="RNaseH_sf"/>
</dbReference>
<gene>
    <name evidence="1" type="ORF">MTR67_023670</name>
</gene>
<organism evidence="1 2">
    <name type="scientific">Solanum verrucosum</name>
    <dbReference type="NCBI Taxonomy" id="315347"/>
    <lineage>
        <taxon>Eukaryota</taxon>
        <taxon>Viridiplantae</taxon>
        <taxon>Streptophyta</taxon>
        <taxon>Embryophyta</taxon>
        <taxon>Tracheophyta</taxon>
        <taxon>Spermatophyta</taxon>
        <taxon>Magnoliopsida</taxon>
        <taxon>eudicotyledons</taxon>
        <taxon>Gunneridae</taxon>
        <taxon>Pentapetalae</taxon>
        <taxon>asterids</taxon>
        <taxon>lamiids</taxon>
        <taxon>Solanales</taxon>
        <taxon>Solanaceae</taxon>
        <taxon>Solanoideae</taxon>
        <taxon>Solaneae</taxon>
        <taxon>Solanum</taxon>
    </lineage>
</organism>
<dbReference type="Proteomes" id="UP001234989">
    <property type="component" value="Chromosome 5"/>
</dbReference>
<name>A0AAF0R083_SOLVR</name>